<organism evidence="8 9">
    <name type="scientific">Planobispora longispora</name>
    <dbReference type="NCBI Taxonomy" id="28887"/>
    <lineage>
        <taxon>Bacteria</taxon>
        <taxon>Bacillati</taxon>
        <taxon>Actinomycetota</taxon>
        <taxon>Actinomycetes</taxon>
        <taxon>Streptosporangiales</taxon>
        <taxon>Streptosporangiaceae</taxon>
        <taxon>Planobispora</taxon>
    </lineage>
</organism>
<comment type="similarity">
    <text evidence="2 5">Belongs to the SurE nucleotidase family.</text>
</comment>
<feature type="binding site" evidence="5">
    <location>
        <position position="51"/>
    </location>
    <ligand>
        <name>a divalent metal cation</name>
        <dbReference type="ChEBI" id="CHEBI:60240"/>
    </ligand>
</feature>
<dbReference type="GO" id="GO:0005737">
    <property type="term" value="C:cytoplasm"/>
    <property type="evidence" value="ECO:0007669"/>
    <property type="project" value="UniProtKB-SubCell"/>
</dbReference>
<dbReference type="PANTHER" id="PTHR30457">
    <property type="entry name" value="5'-NUCLEOTIDASE SURE"/>
    <property type="match status" value="1"/>
</dbReference>
<feature type="binding site" evidence="5">
    <location>
        <position position="52"/>
    </location>
    <ligand>
        <name>a divalent metal cation</name>
        <dbReference type="ChEBI" id="CHEBI:60240"/>
    </ligand>
</feature>
<dbReference type="GO" id="GO:0008253">
    <property type="term" value="F:5'-nucleotidase activity"/>
    <property type="evidence" value="ECO:0007669"/>
    <property type="project" value="UniProtKB-UniRule"/>
</dbReference>
<feature type="domain" description="Survival protein SurE-like phosphatase/nucleotidase" evidence="7">
    <location>
        <begin position="46"/>
        <end position="240"/>
    </location>
</feature>
<keyword evidence="5" id="KW-0963">Cytoplasm</keyword>
<proteinExistence type="inferred from homology"/>
<evidence type="ECO:0000256" key="3">
    <source>
        <dbReference type="ARBA" id="ARBA00022723"/>
    </source>
</evidence>
<feature type="signal peptide" evidence="6">
    <location>
        <begin position="1"/>
        <end position="25"/>
    </location>
</feature>
<dbReference type="Gene3D" id="3.40.1210.10">
    <property type="entry name" value="Survival protein SurE-like phosphatase/nucleotidase"/>
    <property type="match status" value="1"/>
</dbReference>
<comment type="cofactor">
    <cofactor evidence="5">
        <name>a divalent metal cation</name>
        <dbReference type="ChEBI" id="CHEBI:60240"/>
    </cofactor>
    <text evidence="5">Binds 1 divalent metal cation per subunit.</text>
</comment>
<keyword evidence="9" id="KW-1185">Reference proteome</keyword>
<dbReference type="InterPro" id="IPR030048">
    <property type="entry name" value="SurE"/>
</dbReference>
<evidence type="ECO:0000256" key="1">
    <source>
        <dbReference type="ARBA" id="ARBA00000815"/>
    </source>
</evidence>
<comment type="subcellular location">
    <subcellularLocation>
        <location evidence="5">Cytoplasm</location>
    </subcellularLocation>
</comment>
<dbReference type="InterPro" id="IPR036523">
    <property type="entry name" value="SurE-like_sf"/>
</dbReference>
<sequence>MNLTRRLAAVLAATSFLAPVLPATAAGAAAAPPAAADAGARRALTILLSNDDGYNAPGIKAVFDKLTAAGHDVTIVAPAANQSGASVKRTVEDGLQVTARKVADKVWAVTGTPGDSVLFGLGHVFAGRKVDLVVSGTNFGQNIGAITNNSGTVGAAITAIDLGVPAIAVSTEFDFANTQNTIANMPATADFTVKLVERLRDRARGGRLLPEHAGLNVNYPTRPGLAPPTGVALTRQTRKELFTLGYQPAGPDAFTMKVSFRPDATGEAGSDLSALAAGKISITPVDADWTADPVTYAGTAVLLAGLR</sequence>
<evidence type="ECO:0000313" key="9">
    <source>
        <dbReference type="Proteomes" id="UP000616724"/>
    </source>
</evidence>
<comment type="function">
    <text evidence="5">Nucleotidase that shows phosphatase activity on nucleoside 5'-monophosphates.</text>
</comment>
<evidence type="ECO:0000256" key="6">
    <source>
        <dbReference type="SAM" id="SignalP"/>
    </source>
</evidence>
<dbReference type="SUPFAM" id="SSF64167">
    <property type="entry name" value="SurE-like"/>
    <property type="match status" value="1"/>
</dbReference>
<dbReference type="InterPro" id="IPR002828">
    <property type="entry name" value="SurE-like_Pase/nucleotidase"/>
</dbReference>
<dbReference type="PANTHER" id="PTHR30457:SF0">
    <property type="entry name" value="PHOSPHATASE, PUTATIVE (AFU_ORTHOLOGUE AFUA_4G01070)-RELATED"/>
    <property type="match status" value="1"/>
</dbReference>
<feature type="binding site" evidence="5">
    <location>
        <position position="138"/>
    </location>
    <ligand>
        <name>a divalent metal cation</name>
        <dbReference type="ChEBI" id="CHEBI:60240"/>
    </ligand>
</feature>
<comment type="catalytic activity">
    <reaction evidence="1 5">
        <text>a ribonucleoside 5'-phosphate + H2O = a ribonucleoside + phosphate</text>
        <dbReference type="Rhea" id="RHEA:12484"/>
        <dbReference type="ChEBI" id="CHEBI:15377"/>
        <dbReference type="ChEBI" id="CHEBI:18254"/>
        <dbReference type="ChEBI" id="CHEBI:43474"/>
        <dbReference type="ChEBI" id="CHEBI:58043"/>
        <dbReference type="EC" id="3.1.3.5"/>
    </reaction>
</comment>
<name>A0A8J3RDQ4_9ACTN</name>
<dbReference type="EMBL" id="BOOH01000006">
    <property type="protein sequence ID" value="GIH74291.1"/>
    <property type="molecule type" value="Genomic_DNA"/>
</dbReference>
<comment type="caution">
    <text evidence="8">The sequence shown here is derived from an EMBL/GenBank/DDBJ whole genome shotgun (WGS) entry which is preliminary data.</text>
</comment>
<feature type="binding site" evidence="5">
    <location>
        <position position="83"/>
    </location>
    <ligand>
        <name>a divalent metal cation</name>
        <dbReference type="ChEBI" id="CHEBI:60240"/>
    </ligand>
</feature>
<gene>
    <name evidence="5 8" type="primary">surE</name>
    <name evidence="8" type="ORF">Plo01_07200</name>
</gene>
<evidence type="ECO:0000256" key="2">
    <source>
        <dbReference type="ARBA" id="ARBA00011062"/>
    </source>
</evidence>
<dbReference type="NCBIfam" id="TIGR00087">
    <property type="entry name" value="surE"/>
    <property type="match status" value="1"/>
</dbReference>
<dbReference type="Pfam" id="PF01975">
    <property type="entry name" value="SurE"/>
    <property type="match status" value="1"/>
</dbReference>
<dbReference type="AlphaFoldDB" id="A0A8J3RDQ4"/>
<evidence type="ECO:0000259" key="7">
    <source>
        <dbReference type="Pfam" id="PF01975"/>
    </source>
</evidence>
<evidence type="ECO:0000313" key="8">
    <source>
        <dbReference type="EMBL" id="GIH74291.1"/>
    </source>
</evidence>
<protein>
    <recommendedName>
        <fullName evidence="5">5'-nucleotidase SurE</fullName>
        <ecNumber evidence="5">3.1.3.5</ecNumber>
    </recommendedName>
    <alternativeName>
        <fullName evidence="5">Nucleoside 5'-monophosphate phosphohydrolase</fullName>
    </alternativeName>
</protein>
<dbReference type="GO" id="GO:0000166">
    <property type="term" value="F:nucleotide binding"/>
    <property type="evidence" value="ECO:0007669"/>
    <property type="project" value="UniProtKB-KW"/>
</dbReference>
<reference evidence="8 9" key="1">
    <citation type="submission" date="2021-01" db="EMBL/GenBank/DDBJ databases">
        <title>Whole genome shotgun sequence of Planobispora longispora NBRC 13918.</title>
        <authorList>
            <person name="Komaki H."/>
            <person name="Tamura T."/>
        </authorList>
    </citation>
    <scope>NUCLEOTIDE SEQUENCE [LARGE SCALE GENOMIC DNA]</scope>
    <source>
        <strain evidence="8 9">NBRC 13918</strain>
    </source>
</reference>
<evidence type="ECO:0000256" key="5">
    <source>
        <dbReference type="HAMAP-Rule" id="MF_00060"/>
    </source>
</evidence>
<dbReference type="RefSeq" id="WP_203889031.1">
    <property type="nucleotide sequence ID" value="NZ_BOOH01000006.1"/>
</dbReference>
<accession>A0A8J3RDQ4</accession>
<feature type="chain" id="PRO_5035152103" description="5'-nucleotidase SurE" evidence="6">
    <location>
        <begin position="26"/>
        <end position="307"/>
    </location>
</feature>
<dbReference type="HAMAP" id="MF_00060">
    <property type="entry name" value="SurE"/>
    <property type="match status" value="1"/>
</dbReference>
<evidence type="ECO:0000256" key="4">
    <source>
        <dbReference type="ARBA" id="ARBA00022801"/>
    </source>
</evidence>
<dbReference type="EC" id="3.1.3.5" evidence="5"/>
<keyword evidence="3 5" id="KW-0479">Metal-binding</keyword>
<dbReference type="Proteomes" id="UP000616724">
    <property type="component" value="Unassembled WGS sequence"/>
</dbReference>
<keyword evidence="6" id="KW-0732">Signal</keyword>
<dbReference type="GO" id="GO:0046872">
    <property type="term" value="F:metal ion binding"/>
    <property type="evidence" value="ECO:0007669"/>
    <property type="project" value="UniProtKB-UniRule"/>
</dbReference>
<keyword evidence="4 5" id="KW-0378">Hydrolase</keyword>
<keyword evidence="5" id="KW-0547">Nucleotide-binding</keyword>